<feature type="region of interest" description="Disordered" evidence="3">
    <location>
        <begin position="1"/>
        <end position="21"/>
    </location>
</feature>
<comment type="similarity">
    <text evidence="1">Belongs to the 4-hydroxybenzoyl-CoA thioesterase family.</text>
</comment>
<dbReference type="InterPro" id="IPR029069">
    <property type="entry name" value="HotDog_dom_sf"/>
</dbReference>
<name>A0AAU7JXV0_9MICO</name>
<accession>A0AAU7JXV0</accession>
<reference evidence="4" key="1">
    <citation type="submission" date="2024-05" db="EMBL/GenBank/DDBJ databases">
        <authorList>
            <person name="Kim S."/>
            <person name="Heo J."/>
            <person name="Choi H."/>
            <person name="Choi Y."/>
            <person name="Kwon S.-W."/>
            <person name="Kim Y."/>
        </authorList>
    </citation>
    <scope>NUCLEOTIDE SEQUENCE</scope>
    <source>
        <strain evidence="4">KACC 23699</strain>
    </source>
</reference>
<organism evidence="4">
    <name type="scientific">Pedococcus sp. KACC 23699</name>
    <dbReference type="NCBI Taxonomy" id="3149228"/>
    <lineage>
        <taxon>Bacteria</taxon>
        <taxon>Bacillati</taxon>
        <taxon>Actinomycetota</taxon>
        <taxon>Actinomycetes</taxon>
        <taxon>Micrococcales</taxon>
        <taxon>Intrasporangiaceae</taxon>
        <taxon>Pedococcus</taxon>
    </lineage>
</organism>
<dbReference type="Gene3D" id="3.10.129.10">
    <property type="entry name" value="Hotdog Thioesterase"/>
    <property type="match status" value="1"/>
</dbReference>
<dbReference type="RefSeq" id="WP_406832769.1">
    <property type="nucleotide sequence ID" value="NZ_CP157483.1"/>
</dbReference>
<dbReference type="SUPFAM" id="SSF54637">
    <property type="entry name" value="Thioesterase/thiol ester dehydrase-isomerase"/>
    <property type="match status" value="1"/>
</dbReference>
<dbReference type="PANTHER" id="PTHR31793:SF27">
    <property type="entry name" value="NOVEL THIOESTERASE SUPERFAMILY DOMAIN AND SAPOSIN A-TYPE DOMAIN CONTAINING PROTEIN (0610012H03RIK)"/>
    <property type="match status" value="1"/>
</dbReference>
<dbReference type="EC" id="3.1.2.-" evidence="4"/>
<dbReference type="CDD" id="cd00586">
    <property type="entry name" value="4HBT"/>
    <property type="match status" value="1"/>
</dbReference>
<evidence type="ECO:0000256" key="1">
    <source>
        <dbReference type="ARBA" id="ARBA00005953"/>
    </source>
</evidence>
<evidence type="ECO:0000313" key="4">
    <source>
        <dbReference type="EMBL" id="XBO45277.1"/>
    </source>
</evidence>
<evidence type="ECO:0000256" key="3">
    <source>
        <dbReference type="SAM" id="MobiDB-lite"/>
    </source>
</evidence>
<dbReference type="PANTHER" id="PTHR31793">
    <property type="entry name" value="4-HYDROXYBENZOYL-COA THIOESTERASE FAMILY MEMBER"/>
    <property type="match status" value="1"/>
</dbReference>
<dbReference type="AlphaFoldDB" id="A0AAU7JXV0"/>
<dbReference type="InterPro" id="IPR050563">
    <property type="entry name" value="4-hydroxybenzoyl-CoA_TE"/>
</dbReference>
<dbReference type="GO" id="GO:0047617">
    <property type="term" value="F:fatty acyl-CoA hydrolase activity"/>
    <property type="evidence" value="ECO:0007669"/>
    <property type="project" value="TreeGrafter"/>
</dbReference>
<sequence length="162" mass="17845">MTADADRTATEGSAPRQDPRSLTRAHFDHVVPATTRWSDNDMYGHLNNAVYYELFDSAINGWLIGSAGIDVMALPELGVVAESGCRYFRELEYPRPLEVGVRVERVGRSSITYALGLFDAESAELAALGHWVHVYIDRTSRATVPIPAVVRDLLDDAVLARA</sequence>
<protein>
    <submittedName>
        <fullName evidence="4">Thioesterase family protein</fullName>
        <ecNumber evidence="4">3.1.2.-</ecNumber>
    </submittedName>
</protein>
<keyword evidence="2 4" id="KW-0378">Hydrolase</keyword>
<dbReference type="EMBL" id="CP157483">
    <property type="protein sequence ID" value="XBO45277.1"/>
    <property type="molecule type" value="Genomic_DNA"/>
</dbReference>
<dbReference type="Pfam" id="PF13279">
    <property type="entry name" value="4HBT_2"/>
    <property type="match status" value="1"/>
</dbReference>
<gene>
    <name evidence="4" type="ORF">ABEG17_08065</name>
</gene>
<evidence type="ECO:0000256" key="2">
    <source>
        <dbReference type="ARBA" id="ARBA00022801"/>
    </source>
</evidence>
<proteinExistence type="inferred from homology"/>